<protein>
    <submittedName>
        <fullName evidence="4">Dipeptidyl-peptidase-4</fullName>
    </submittedName>
</protein>
<dbReference type="Gene3D" id="2.140.10.30">
    <property type="entry name" value="Dipeptidylpeptidase IV, N-terminal domain"/>
    <property type="match status" value="1"/>
</dbReference>
<evidence type="ECO:0000313" key="5">
    <source>
        <dbReference type="Proteomes" id="UP000184420"/>
    </source>
</evidence>
<dbReference type="InterPro" id="IPR029058">
    <property type="entry name" value="AB_hydrolase_fold"/>
</dbReference>
<accession>A0A1M7B3M9</accession>
<dbReference type="RefSeq" id="WP_073080357.1">
    <property type="nucleotide sequence ID" value="NZ_FRBL01000003.1"/>
</dbReference>
<dbReference type="STRING" id="1419482.SAMN05444266_103514"/>
<reference evidence="4 5" key="1">
    <citation type="submission" date="2016-11" db="EMBL/GenBank/DDBJ databases">
        <authorList>
            <person name="Jaros S."/>
            <person name="Januszkiewicz K."/>
            <person name="Wedrychowicz H."/>
        </authorList>
    </citation>
    <scope>NUCLEOTIDE SEQUENCE [LARGE SCALE GENOMIC DNA]</scope>
    <source>
        <strain evidence="4 5">DSM 27406</strain>
    </source>
</reference>
<dbReference type="InterPro" id="IPR001375">
    <property type="entry name" value="Peptidase_S9_cat"/>
</dbReference>
<dbReference type="Proteomes" id="UP000184420">
    <property type="component" value="Unassembled WGS sequence"/>
</dbReference>
<dbReference type="GO" id="GO:0008239">
    <property type="term" value="F:dipeptidyl-peptidase activity"/>
    <property type="evidence" value="ECO:0007669"/>
    <property type="project" value="TreeGrafter"/>
</dbReference>
<dbReference type="Pfam" id="PF00930">
    <property type="entry name" value="DPPIV_N"/>
    <property type="match status" value="1"/>
</dbReference>
<dbReference type="Gene3D" id="3.40.50.1820">
    <property type="entry name" value="alpha/beta hydrolase"/>
    <property type="match status" value="1"/>
</dbReference>
<evidence type="ECO:0000259" key="3">
    <source>
        <dbReference type="Pfam" id="PF00930"/>
    </source>
</evidence>
<dbReference type="InterPro" id="IPR002469">
    <property type="entry name" value="Peptidase_S9B_N"/>
</dbReference>
<feature type="domain" description="Peptidase S9 prolyl oligopeptidase catalytic" evidence="2">
    <location>
        <begin position="527"/>
        <end position="719"/>
    </location>
</feature>
<dbReference type="AlphaFoldDB" id="A0A1M7B3M9"/>
<dbReference type="SUPFAM" id="SSF82171">
    <property type="entry name" value="DPP6 N-terminal domain-like"/>
    <property type="match status" value="1"/>
</dbReference>
<feature type="signal peptide" evidence="1">
    <location>
        <begin position="1"/>
        <end position="20"/>
    </location>
</feature>
<dbReference type="GO" id="GO:0008236">
    <property type="term" value="F:serine-type peptidase activity"/>
    <property type="evidence" value="ECO:0007669"/>
    <property type="project" value="InterPro"/>
</dbReference>
<sequence length="727" mass="82250">MKKIALLILLLPGVAGILKAQPGPQFTWSTDGKAYYDIREDGIAYVPCDGTNPSIKVSMELLKPAGALQPLEIKSFRFSDDEQQLLLYTNTQRVWRYETKGDYWLLDLRTKKLRQLGKTLPAASLMFAKISPDGKYAAYVSRSNLYLEDLATGIIKPMTTNGSRRFINGTFDWVYEEELDCRDGFRWSPDSKSIAYWQVDATKTRDFLMINNTDSIYSFTIPVEYPVAGQDPSAVKVGVVNIQTARTTWMNVPGDNRQHYIPRMEWIPGTNELIIQQLNRRQNESKIMICRADNGTTRTIYTETDKAWIDVKSMWDDNGIKGWDFLPDGKSFLWLSEQDGWRHLYRIALADGKSTLLTPGNYDVMKLLRADQGTGKIYFHASPYNPVQQYLYSIPLSGGDTSRLTPRELDGTNKYELSPYSLWTAHSFSSYKLVRPAAEFLNLAEAPVLKSAMANALQRFSGRGKNMEYLRIITADGVPMDGYMVKPDNFDPAKKYPVVFSVYGGPAMAMTLDNYYTGEDPLYKGSMAADGYVYVCFDNRGTPLPKGREWRKSLYGKIGVIDTRDQALTARAMFEKYPFIDSTRSLIWGWSGGGTMTLNMLCQYPGLFTAGVAVAPVTNLLTYDNIYQERYTGLPQEDMEAYKKGSPVTYAAQMEGKLLLIQGTGDDNVHYQNSEMMLNALIRHNKQFQFMAYPNRTHSISEGEGTSEHLSTLFTDFIKLHCPPGAR</sequence>
<gene>
    <name evidence="4" type="ORF">SAMN05444266_103514</name>
</gene>
<evidence type="ECO:0000313" key="4">
    <source>
        <dbReference type="EMBL" id="SHL49524.1"/>
    </source>
</evidence>
<organism evidence="4 5">
    <name type="scientific">Chitinophaga jiangningensis</name>
    <dbReference type="NCBI Taxonomy" id="1419482"/>
    <lineage>
        <taxon>Bacteria</taxon>
        <taxon>Pseudomonadati</taxon>
        <taxon>Bacteroidota</taxon>
        <taxon>Chitinophagia</taxon>
        <taxon>Chitinophagales</taxon>
        <taxon>Chitinophagaceae</taxon>
        <taxon>Chitinophaga</taxon>
    </lineage>
</organism>
<dbReference type="PANTHER" id="PTHR11731">
    <property type="entry name" value="PROTEASE FAMILY S9B,C DIPEPTIDYL-PEPTIDASE IV-RELATED"/>
    <property type="match status" value="1"/>
</dbReference>
<dbReference type="OrthoDB" id="9812921at2"/>
<dbReference type="Pfam" id="PF00326">
    <property type="entry name" value="Peptidase_S9"/>
    <property type="match status" value="1"/>
</dbReference>
<feature type="domain" description="Dipeptidylpeptidase IV N-terminal" evidence="3">
    <location>
        <begin position="79"/>
        <end position="421"/>
    </location>
</feature>
<keyword evidence="1" id="KW-0732">Signal</keyword>
<dbReference type="GO" id="GO:0006508">
    <property type="term" value="P:proteolysis"/>
    <property type="evidence" value="ECO:0007669"/>
    <property type="project" value="InterPro"/>
</dbReference>
<name>A0A1M7B3M9_9BACT</name>
<evidence type="ECO:0000259" key="2">
    <source>
        <dbReference type="Pfam" id="PF00326"/>
    </source>
</evidence>
<dbReference type="EMBL" id="FRBL01000003">
    <property type="protein sequence ID" value="SHL49524.1"/>
    <property type="molecule type" value="Genomic_DNA"/>
</dbReference>
<dbReference type="SUPFAM" id="SSF53474">
    <property type="entry name" value="alpha/beta-Hydrolases"/>
    <property type="match status" value="1"/>
</dbReference>
<proteinExistence type="predicted"/>
<dbReference type="PANTHER" id="PTHR11731:SF193">
    <property type="entry name" value="DIPEPTIDYL PEPTIDASE 9"/>
    <property type="match status" value="1"/>
</dbReference>
<evidence type="ECO:0000256" key="1">
    <source>
        <dbReference type="SAM" id="SignalP"/>
    </source>
</evidence>
<keyword evidence="5" id="KW-1185">Reference proteome</keyword>
<feature type="chain" id="PRO_5012748553" evidence="1">
    <location>
        <begin position="21"/>
        <end position="727"/>
    </location>
</feature>
<dbReference type="InterPro" id="IPR050278">
    <property type="entry name" value="Serine_Prot_S9B/DPPIV"/>
</dbReference>